<dbReference type="SUPFAM" id="SSF49899">
    <property type="entry name" value="Concanavalin A-like lectins/glucanases"/>
    <property type="match status" value="1"/>
</dbReference>
<evidence type="ECO:0000256" key="3">
    <source>
        <dbReference type="ARBA" id="ARBA00022801"/>
    </source>
</evidence>
<dbReference type="InterPro" id="IPR013320">
    <property type="entry name" value="ConA-like_dom_sf"/>
</dbReference>
<dbReference type="InterPro" id="IPR050738">
    <property type="entry name" value="Sulfatase"/>
</dbReference>
<protein>
    <submittedName>
        <fullName evidence="6">Arylsulfatase</fullName>
    </submittedName>
</protein>
<comment type="similarity">
    <text evidence="1">Belongs to the sulfatase family.</text>
</comment>
<dbReference type="InterPro" id="IPR000917">
    <property type="entry name" value="Sulfatase_N"/>
</dbReference>
<dbReference type="PROSITE" id="PS00523">
    <property type="entry name" value="SULFATASE_1"/>
    <property type="match status" value="1"/>
</dbReference>
<dbReference type="Proteomes" id="UP001432222">
    <property type="component" value="Chromosome"/>
</dbReference>
<evidence type="ECO:0000259" key="5">
    <source>
        <dbReference type="Pfam" id="PF00884"/>
    </source>
</evidence>
<reference evidence="6" key="1">
    <citation type="submission" date="2022-10" db="EMBL/GenBank/DDBJ databases">
        <title>The complete genomes of actinobacterial strains from the NBC collection.</title>
        <authorList>
            <person name="Joergensen T.S."/>
            <person name="Alvarez Arevalo M."/>
            <person name="Sterndorff E.B."/>
            <person name="Faurdal D."/>
            <person name="Vuksanovic O."/>
            <person name="Mourched A.-S."/>
            <person name="Charusanti P."/>
            <person name="Shaw S."/>
            <person name="Blin K."/>
            <person name="Weber T."/>
        </authorList>
    </citation>
    <scope>NUCLEOTIDE SEQUENCE</scope>
    <source>
        <strain evidence="6">NBC_00222</strain>
    </source>
</reference>
<dbReference type="PANTHER" id="PTHR42693">
    <property type="entry name" value="ARYLSULFATASE FAMILY MEMBER"/>
    <property type="match status" value="1"/>
</dbReference>
<organism evidence="6 7">
    <name type="scientific">Kitasatospora purpeofusca</name>
    <dbReference type="NCBI Taxonomy" id="67352"/>
    <lineage>
        <taxon>Bacteria</taxon>
        <taxon>Bacillati</taxon>
        <taxon>Actinomycetota</taxon>
        <taxon>Actinomycetes</taxon>
        <taxon>Kitasatosporales</taxon>
        <taxon>Streptomycetaceae</taxon>
        <taxon>Kitasatospora</taxon>
    </lineage>
</organism>
<dbReference type="RefSeq" id="WP_328954458.1">
    <property type="nucleotide sequence ID" value="NZ_CP108110.1"/>
</dbReference>
<dbReference type="SUPFAM" id="SSF53649">
    <property type="entry name" value="Alkaline phosphatase-like"/>
    <property type="match status" value="1"/>
</dbReference>
<keyword evidence="2" id="KW-0479">Metal-binding</keyword>
<evidence type="ECO:0000313" key="6">
    <source>
        <dbReference type="EMBL" id="WUQ83432.1"/>
    </source>
</evidence>
<keyword evidence="4" id="KW-0106">Calcium</keyword>
<name>A0ABZ1U0E3_9ACTN</name>
<gene>
    <name evidence="6" type="ORF">OHA16_10880</name>
</gene>
<dbReference type="Pfam" id="PF00884">
    <property type="entry name" value="Sulfatase"/>
    <property type="match status" value="1"/>
</dbReference>
<keyword evidence="7" id="KW-1185">Reference proteome</keyword>
<sequence length="786" mass="86863">MPIVEYEPGTAFPGKIGRTAAESSPAWPAPIRARDGAPNVLLVVLDDVGYGQFGCFGGLVDTPNIDRVAAAGLRYANMHTTSLCSPSRACILTGRNHHSSGVASIMEAATGYPGYDGRMPFENGMLPEILLGHGYNTFCLGKWHLSPAEENTLAGPFHRWPLGRGFERFYGFLGGETSQWYPDLVQDNASISQPKPPEEGYHLSADLADQAIRFVLEAHVNAPEKPFFMYYSPGCAHAPHHAPKDWIERYKGRFDAGWDAYRQEVFTRQKEIGLLPADAKLPTHDPDVPDWGNLPADQRRLYARFMEVYAAFLSYTDHHFGRILDTLERIGELDNTLVMVLSDNGASSEGGPLGSVNEMLFFNQVPESLEANMAMIDELGGPRTYNHYPWGWTWAGDTPFRRWKRETYRGGTATAFALSWPAKVTARGEIRTPYAHIIDIAPTVLEALDLPAPKTIRGVPQSPLEGVSFAHTFNDPEGATEHRTQYFEMFAHRAIDHDGWRAVCPWPGPSFTEAAAKGHHFGDPTPPEILDELETTGWELYHIAADPTESTNVAAEHPARLRELITLWWAEAGKYKVLPLDGSAQARLATERPQMAEPRTHYVYYPDLAVVPFAALPRTYNRPYSIEADVEIPADGAEGVLFAQGGTAGGQVLYIQNGRLRYAHNYVGRDVMHVESSGGVPPGRHRLRFEFEPTGRPDIKNGKGTPGRAQLYVDGELVANTELPHTTPFLFGIEGASVGYDFGEPVLHDYAPPFTFTGTIHQVAIDVSGDLIEDTEADIARLMAQQ</sequence>
<evidence type="ECO:0000313" key="7">
    <source>
        <dbReference type="Proteomes" id="UP001432222"/>
    </source>
</evidence>
<evidence type="ECO:0000256" key="4">
    <source>
        <dbReference type="ARBA" id="ARBA00022837"/>
    </source>
</evidence>
<feature type="domain" description="Sulfatase N-terminal" evidence="5">
    <location>
        <begin position="38"/>
        <end position="449"/>
    </location>
</feature>
<dbReference type="InterPro" id="IPR024607">
    <property type="entry name" value="Sulfatase_CS"/>
</dbReference>
<dbReference type="PANTHER" id="PTHR42693:SF43">
    <property type="entry name" value="BLL2667 PROTEIN"/>
    <property type="match status" value="1"/>
</dbReference>
<dbReference type="Gene3D" id="3.40.720.10">
    <property type="entry name" value="Alkaline Phosphatase, subunit A"/>
    <property type="match status" value="1"/>
</dbReference>
<dbReference type="Gene3D" id="3.30.1120.10">
    <property type="match status" value="1"/>
</dbReference>
<dbReference type="EMBL" id="CP108110">
    <property type="protein sequence ID" value="WUQ83432.1"/>
    <property type="molecule type" value="Genomic_DNA"/>
</dbReference>
<evidence type="ECO:0000256" key="2">
    <source>
        <dbReference type="ARBA" id="ARBA00022723"/>
    </source>
</evidence>
<keyword evidence="3" id="KW-0378">Hydrolase</keyword>
<dbReference type="InterPro" id="IPR017850">
    <property type="entry name" value="Alkaline_phosphatase_core_sf"/>
</dbReference>
<accession>A0ABZ1U0E3</accession>
<evidence type="ECO:0000256" key="1">
    <source>
        <dbReference type="ARBA" id="ARBA00008779"/>
    </source>
</evidence>
<proteinExistence type="inferred from homology"/>
<dbReference type="CDD" id="cd16025">
    <property type="entry name" value="PAS_like"/>
    <property type="match status" value="1"/>
</dbReference>